<dbReference type="SUPFAM" id="SSF56300">
    <property type="entry name" value="Metallo-dependent phosphatases"/>
    <property type="match status" value="1"/>
</dbReference>
<dbReference type="InterPro" id="IPR029052">
    <property type="entry name" value="Metallo-depent_PP-like"/>
</dbReference>
<sequence>MFWSKSKKLHNKTAEKSSRYPSGPDGKRCYVIGDVHGRLDLIKDLFARIEQDNASKAEAETIIVMLGDLIDRGPDSKGVLDFLMKSPPKFAKLINLSGNHEDALLQGLDGNMDILRMWIERGGMQCLQSYGVPPHFIAGQPEEYIHKVIQQAIPQSHVEYMRAFFNSARFGDYIFVHAGMRPGVTLEDQKTSDLKWIRKAFIESDADFGGVVVHGHTVVKDVEVKENRINLDTGAHRSGLLSALVIEGEMREILSVSGEKGELAI</sequence>
<proteinExistence type="predicted"/>
<evidence type="ECO:0000313" key="4">
    <source>
        <dbReference type="Proteomes" id="UP000002745"/>
    </source>
</evidence>
<reference evidence="4" key="1">
    <citation type="journal article" date="2011" name="J. Bacteriol.">
        <title>Genome sequences of eight morphologically diverse alphaproteobacteria.</title>
        <authorList>
            <consortium name="US DOE Joint Genome Institute"/>
            <person name="Brown P.J."/>
            <person name="Kysela D.T."/>
            <person name="Buechlein A."/>
            <person name="Hemmerich C."/>
            <person name="Brun Y.V."/>
        </authorList>
    </citation>
    <scope>NUCLEOTIDE SEQUENCE [LARGE SCALE GENOMIC DNA]</scope>
    <source>
        <strain evidence="4">ATCC 49814 / DSM 5838 / IFAM 1418</strain>
    </source>
</reference>
<dbReference type="eggNOG" id="COG0639">
    <property type="taxonomic scope" value="Bacteria"/>
</dbReference>
<dbReference type="InterPro" id="IPR004843">
    <property type="entry name" value="Calcineurin-like_PHP"/>
</dbReference>
<feature type="compositionally biased region" description="Basic residues" evidence="1">
    <location>
        <begin position="1"/>
        <end position="11"/>
    </location>
</feature>
<dbReference type="InterPro" id="IPR050126">
    <property type="entry name" value="Ap4A_hydrolase"/>
</dbReference>
<dbReference type="EMBL" id="CP001678">
    <property type="protein sequence ID" value="ACT59477.1"/>
    <property type="molecule type" value="Genomic_DNA"/>
</dbReference>
<dbReference type="Gene3D" id="3.60.21.10">
    <property type="match status" value="1"/>
</dbReference>
<dbReference type="STRING" id="582402.Hbal_1791"/>
<feature type="domain" description="Calcineurin-like phosphoesterase" evidence="2">
    <location>
        <begin position="29"/>
        <end position="218"/>
    </location>
</feature>
<evidence type="ECO:0000256" key="1">
    <source>
        <dbReference type="SAM" id="MobiDB-lite"/>
    </source>
</evidence>
<dbReference type="AlphaFoldDB" id="C6XK32"/>
<dbReference type="GO" id="GO:0008803">
    <property type="term" value="F:bis(5'-nucleosyl)-tetraphosphatase (symmetrical) activity"/>
    <property type="evidence" value="ECO:0007669"/>
    <property type="project" value="TreeGrafter"/>
</dbReference>
<dbReference type="RefSeq" id="WP_015827627.1">
    <property type="nucleotide sequence ID" value="NC_012982.1"/>
</dbReference>
<accession>C6XK32</accession>
<dbReference type="GO" id="GO:0016791">
    <property type="term" value="F:phosphatase activity"/>
    <property type="evidence" value="ECO:0007669"/>
    <property type="project" value="TreeGrafter"/>
</dbReference>
<dbReference type="KEGG" id="hba:Hbal_1791"/>
<evidence type="ECO:0000313" key="3">
    <source>
        <dbReference type="EMBL" id="ACT59477.1"/>
    </source>
</evidence>
<organism evidence="3 4">
    <name type="scientific">Hirschia baltica (strain ATCC 49814 / DSM 5838 / IFAM 1418)</name>
    <dbReference type="NCBI Taxonomy" id="582402"/>
    <lineage>
        <taxon>Bacteria</taxon>
        <taxon>Pseudomonadati</taxon>
        <taxon>Pseudomonadota</taxon>
        <taxon>Alphaproteobacteria</taxon>
        <taxon>Hyphomonadales</taxon>
        <taxon>Hyphomonadaceae</taxon>
        <taxon>Hirschia</taxon>
    </lineage>
</organism>
<gene>
    <name evidence="3" type="ordered locus">Hbal_1791</name>
</gene>
<feature type="region of interest" description="Disordered" evidence="1">
    <location>
        <begin position="1"/>
        <end position="22"/>
    </location>
</feature>
<dbReference type="GO" id="GO:0110154">
    <property type="term" value="P:RNA decapping"/>
    <property type="evidence" value="ECO:0007669"/>
    <property type="project" value="TreeGrafter"/>
</dbReference>
<evidence type="ECO:0000259" key="2">
    <source>
        <dbReference type="Pfam" id="PF00149"/>
    </source>
</evidence>
<dbReference type="OrthoDB" id="9807890at2"/>
<dbReference type="PANTHER" id="PTHR42850">
    <property type="entry name" value="METALLOPHOSPHOESTERASE"/>
    <property type="match status" value="1"/>
</dbReference>
<dbReference type="Proteomes" id="UP000002745">
    <property type="component" value="Chromosome"/>
</dbReference>
<dbReference type="Pfam" id="PF00149">
    <property type="entry name" value="Metallophos"/>
    <property type="match status" value="1"/>
</dbReference>
<protein>
    <submittedName>
        <fullName evidence="3">Metallophosphoesterase</fullName>
    </submittedName>
</protein>
<dbReference type="PANTHER" id="PTHR42850:SF4">
    <property type="entry name" value="ZINC-DEPENDENT ENDOPOLYPHOSPHATASE"/>
    <property type="match status" value="1"/>
</dbReference>
<dbReference type="HOGENOM" id="CLU_023125_4_1_5"/>
<name>C6XK32_HIRBI</name>
<dbReference type="GO" id="GO:0005737">
    <property type="term" value="C:cytoplasm"/>
    <property type="evidence" value="ECO:0007669"/>
    <property type="project" value="TreeGrafter"/>
</dbReference>
<keyword evidence="4" id="KW-1185">Reference proteome</keyword>